<keyword evidence="3" id="KW-0964">Secreted</keyword>
<keyword evidence="4 8" id="KW-0645">Protease</keyword>
<evidence type="ECO:0000256" key="7">
    <source>
        <dbReference type="ARBA" id="ARBA00023157"/>
    </source>
</evidence>
<evidence type="ECO:0000256" key="9">
    <source>
        <dbReference type="SAM" id="SignalP"/>
    </source>
</evidence>
<dbReference type="GO" id="GO:0006508">
    <property type="term" value="P:proteolysis"/>
    <property type="evidence" value="ECO:0007669"/>
    <property type="project" value="UniProtKB-KW"/>
</dbReference>
<keyword evidence="5 8" id="KW-0378">Hydrolase</keyword>
<evidence type="ECO:0000259" key="10">
    <source>
        <dbReference type="PROSITE" id="PS50240"/>
    </source>
</evidence>
<dbReference type="PANTHER" id="PTHR24276">
    <property type="entry name" value="POLYSERASE-RELATED"/>
    <property type="match status" value="1"/>
</dbReference>
<dbReference type="InterPro" id="IPR009003">
    <property type="entry name" value="Peptidase_S1_PA"/>
</dbReference>
<dbReference type="Proteomes" id="UP000037069">
    <property type="component" value="Unassembled WGS sequence"/>
</dbReference>
<comment type="caution">
    <text evidence="11">The sequence shown here is derived from an EMBL/GenBank/DDBJ whole genome shotgun (WGS) entry which is preliminary data.</text>
</comment>
<evidence type="ECO:0000256" key="8">
    <source>
        <dbReference type="RuleBase" id="RU363034"/>
    </source>
</evidence>
<feature type="domain" description="Peptidase S1" evidence="10">
    <location>
        <begin position="70"/>
        <end position="300"/>
    </location>
</feature>
<proteinExistence type="inferred from homology"/>
<keyword evidence="6 8" id="KW-0720">Serine protease</keyword>
<evidence type="ECO:0000256" key="5">
    <source>
        <dbReference type="ARBA" id="ARBA00022801"/>
    </source>
</evidence>
<dbReference type="PROSITE" id="PS50240">
    <property type="entry name" value="TRYPSIN_DOM"/>
    <property type="match status" value="1"/>
</dbReference>
<feature type="chain" id="PRO_5005536397" description="Peptidase S1 domain-containing protein" evidence="9">
    <location>
        <begin position="22"/>
        <end position="304"/>
    </location>
</feature>
<dbReference type="CDD" id="cd00190">
    <property type="entry name" value="Tryp_SPc"/>
    <property type="match status" value="1"/>
</dbReference>
<dbReference type="EMBL" id="JRES01000608">
    <property type="protein sequence ID" value="KNC29939.1"/>
    <property type="molecule type" value="Genomic_DNA"/>
</dbReference>
<dbReference type="SMART" id="SM00020">
    <property type="entry name" value="Tryp_SPc"/>
    <property type="match status" value="1"/>
</dbReference>
<name>A0A0L0CEP1_LUCCU</name>
<evidence type="ECO:0000256" key="6">
    <source>
        <dbReference type="ARBA" id="ARBA00022825"/>
    </source>
</evidence>
<dbReference type="GO" id="GO:0004252">
    <property type="term" value="F:serine-type endopeptidase activity"/>
    <property type="evidence" value="ECO:0007669"/>
    <property type="project" value="InterPro"/>
</dbReference>
<keyword evidence="9" id="KW-0732">Signal</keyword>
<comment type="similarity">
    <text evidence="2">Belongs to the peptidase S1 family.</text>
</comment>
<dbReference type="OMA" id="NWKSGGL"/>
<keyword evidence="12" id="KW-1185">Reference proteome</keyword>
<dbReference type="PANTHER" id="PTHR24276:SF91">
    <property type="entry name" value="AT26814P-RELATED"/>
    <property type="match status" value="1"/>
</dbReference>
<evidence type="ECO:0000256" key="1">
    <source>
        <dbReference type="ARBA" id="ARBA00004239"/>
    </source>
</evidence>
<comment type="subcellular location">
    <subcellularLocation>
        <location evidence="1">Secreted</location>
        <location evidence="1">Extracellular space</location>
    </subcellularLocation>
</comment>
<dbReference type="FunFam" id="2.40.10.10:FF:000036">
    <property type="entry name" value="Trypsin beta"/>
    <property type="match status" value="1"/>
</dbReference>
<evidence type="ECO:0000313" key="12">
    <source>
        <dbReference type="Proteomes" id="UP000037069"/>
    </source>
</evidence>
<dbReference type="PROSITE" id="PS00134">
    <property type="entry name" value="TRYPSIN_HIS"/>
    <property type="match status" value="1"/>
</dbReference>
<dbReference type="InterPro" id="IPR043504">
    <property type="entry name" value="Peptidase_S1_PA_chymotrypsin"/>
</dbReference>
<keyword evidence="7" id="KW-1015">Disulfide bond</keyword>
<dbReference type="InterPro" id="IPR033116">
    <property type="entry name" value="TRYPSIN_SER"/>
</dbReference>
<dbReference type="InterPro" id="IPR050430">
    <property type="entry name" value="Peptidase_S1"/>
</dbReference>
<dbReference type="InterPro" id="IPR001314">
    <property type="entry name" value="Peptidase_S1A"/>
</dbReference>
<sequence length="304" mass="33275">MLKIILKIGAVLILLFVTVKAQTDEDNLLTKQAEEYDEIDVTEDALSGLDLFRNIDVVNNNVNKFNDSRVNGGQVVTKIVPFQVSLQAYRRNRWRHFCGGFIISSSHVLTAAHCVDKMKPEDIHIVAGTLTWNSGGQRHRASAKRVHPKFSLSPRIINDIAVLKVQPAFNLHRNNIGTISLGSTSRIRDRIKVRVTGWGSTSPTAATGLPDKLQQLDYQTITNEECGRKGFRVTQNEICALSVVGQGSCMGDSGGPLINTQGPAQLVGVVSYGSATCAQGRPDVYSRVSSFLPYITKVITSEIP</sequence>
<gene>
    <name evidence="11" type="ORF">FF38_08508</name>
</gene>
<dbReference type="AlphaFoldDB" id="A0A0L0CEP1"/>
<dbReference type="FunFam" id="2.40.10.10:FF:000068">
    <property type="entry name" value="transmembrane protease serine 2"/>
    <property type="match status" value="1"/>
</dbReference>
<organism evidence="11 12">
    <name type="scientific">Lucilia cuprina</name>
    <name type="common">Green bottle fly</name>
    <name type="synonym">Australian sheep blowfly</name>
    <dbReference type="NCBI Taxonomy" id="7375"/>
    <lineage>
        <taxon>Eukaryota</taxon>
        <taxon>Metazoa</taxon>
        <taxon>Ecdysozoa</taxon>
        <taxon>Arthropoda</taxon>
        <taxon>Hexapoda</taxon>
        <taxon>Insecta</taxon>
        <taxon>Pterygota</taxon>
        <taxon>Neoptera</taxon>
        <taxon>Endopterygota</taxon>
        <taxon>Diptera</taxon>
        <taxon>Brachycera</taxon>
        <taxon>Muscomorpha</taxon>
        <taxon>Oestroidea</taxon>
        <taxon>Calliphoridae</taxon>
        <taxon>Luciliinae</taxon>
        <taxon>Lucilia</taxon>
    </lineage>
</organism>
<dbReference type="Gene3D" id="2.40.10.10">
    <property type="entry name" value="Trypsin-like serine proteases"/>
    <property type="match status" value="2"/>
</dbReference>
<dbReference type="InterPro" id="IPR001254">
    <property type="entry name" value="Trypsin_dom"/>
</dbReference>
<dbReference type="GO" id="GO:0005576">
    <property type="term" value="C:extracellular region"/>
    <property type="evidence" value="ECO:0007669"/>
    <property type="project" value="UniProtKB-SubCell"/>
</dbReference>
<dbReference type="InterPro" id="IPR018114">
    <property type="entry name" value="TRYPSIN_HIS"/>
</dbReference>
<reference evidence="11 12" key="1">
    <citation type="journal article" date="2015" name="Nat. Commun.">
        <title>Lucilia cuprina genome unlocks parasitic fly biology to underpin future interventions.</title>
        <authorList>
            <person name="Anstead C.A."/>
            <person name="Korhonen P.K."/>
            <person name="Young N.D."/>
            <person name="Hall R.S."/>
            <person name="Jex A.R."/>
            <person name="Murali S.C."/>
            <person name="Hughes D.S."/>
            <person name="Lee S.F."/>
            <person name="Perry T."/>
            <person name="Stroehlein A.J."/>
            <person name="Ansell B.R."/>
            <person name="Breugelmans B."/>
            <person name="Hofmann A."/>
            <person name="Qu J."/>
            <person name="Dugan S."/>
            <person name="Lee S.L."/>
            <person name="Chao H."/>
            <person name="Dinh H."/>
            <person name="Han Y."/>
            <person name="Doddapaneni H.V."/>
            <person name="Worley K.C."/>
            <person name="Muzny D.M."/>
            <person name="Ioannidis P."/>
            <person name="Waterhouse R.M."/>
            <person name="Zdobnov E.M."/>
            <person name="James P.J."/>
            <person name="Bagnall N.H."/>
            <person name="Kotze A.C."/>
            <person name="Gibbs R.A."/>
            <person name="Richards S."/>
            <person name="Batterham P."/>
            <person name="Gasser R.B."/>
        </authorList>
    </citation>
    <scope>NUCLEOTIDE SEQUENCE [LARGE SCALE GENOMIC DNA]</scope>
    <source>
        <strain evidence="11 12">LS</strain>
        <tissue evidence="11">Full body</tissue>
    </source>
</reference>
<evidence type="ECO:0000256" key="4">
    <source>
        <dbReference type="ARBA" id="ARBA00022670"/>
    </source>
</evidence>
<evidence type="ECO:0000256" key="3">
    <source>
        <dbReference type="ARBA" id="ARBA00022525"/>
    </source>
</evidence>
<evidence type="ECO:0000256" key="2">
    <source>
        <dbReference type="ARBA" id="ARBA00007664"/>
    </source>
</evidence>
<dbReference type="SUPFAM" id="SSF50494">
    <property type="entry name" value="Trypsin-like serine proteases"/>
    <property type="match status" value="1"/>
</dbReference>
<dbReference type="STRING" id="7375.A0A0L0CEP1"/>
<dbReference type="Pfam" id="PF00089">
    <property type="entry name" value="Trypsin"/>
    <property type="match status" value="1"/>
</dbReference>
<dbReference type="OrthoDB" id="6755574at2759"/>
<dbReference type="PRINTS" id="PR00722">
    <property type="entry name" value="CHYMOTRYPSIN"/>
</dbReference>
<dbReference type="PROSITE" id="PS00135">
    <property type="entry name" value="TRYPSIN_SER"/>
    <property type="match status" value="1"/>
</dbReference>
<accession>A0A0L0CEP1</accession>
<protein>
    <recommendedName>
        <fullName evidence="10">Peptidase S1 domain-containing protein</fullName>
    </recommendedName>
</protein>
<evidence type="ECO:0000313" key="11">
    <source>
        <dbReference type="EMBL" id="KNC29939.1"/>
    </source>
</evidence>
<feature type="signal peptide" evidence="9">
    <location>
        <begin position="1"/>
        <end position="21"/>
    </location>
</feature>